<feature type="compositionally biased region" description="Acidic residues" evidence="8">
    <location>
        <begin position="45"/>
        <end position="55"/>
    </location>
</feature>
<evidence type="ECO:0000256" key="3">
    <source>
        <dbReference type="ARBA" id="ARBA00022500"/>
    </source>
</evidence>
<keyword evidence="6 9" id="KW-1133">Transmembrane helix</keyword>
<dbReference type="InterPro" id="IPR005503">
    <property type="entry name" value="FliL"/>
</dbReference>
<evidence type="ECO:0000256" key="7">
    <source>
        <dbReference type="ARBA" id="ARBA00023136"/>
    </source>
</evidence>
<evidence type="ECO:0000256" key="9">
    <source>
        <dbReference type="SAM" id="Phobius"/>
    </source>
</evidence>
<comment type="caution">
    <text evidence="10">The sequence shown here is derived from an EMBL/GenBank/DDBJ whole genome shotgun (WGS) entry which is preliminary data.</text>
</comment>
<keyword evidence="7 9" id="KW-0472">Membrane</keyword>
<dbReference type="EMBL" id="BARS01024995">
    <property type="protein sequence ID" value="GAG13371.1"/>
    <property type="molecule type" value="Genomic_DNA"/>
</dbReference>
<reference evidence="10" key="1">
    <citation type="journal article" date="2014" name="Front. Microbiol.">
        <title>High frequency of phylogenetically diverse reductive dehalogenase-homologous genes in deep subseafloor sedimentary metagenomes.</title>
        <authorList>
            <person name="Kawai M."/>
            <person name="Futagami T."/>
            <person name="Toyoda A."/>
            <person name="Takaki Y."/>
            <person name="Nishi S."/>
            <person name="Hori S."/>
            <person name="Arai W."/>
            <person name="Tsubouchi T."/>
            <person name="Morono Y."/>
            <person name="Uchiyama I."/>
            <person name="Ito T."/>
            <person name="Fujiyama A."/>
            <person name="Inagaki F."/>
            <person name="Takami H."/>
        </authorList>
    </citation>
    <scope>NUCLEOTIDE SEQUENCE</scope>
    <source>
        <strain evidence="10">Expedition CK06-06</strain>
    </source>
</reference>
<dbReference type="Pfam" id="PF03748">
    <property type="entry name" value="FliL"/>
    <property type="match status" value="1"/>
</dbReference>
<organism evidence="10">
    <name type="scientific">marine sediment metagenome</name>
    <dbReference type="NCBI Taxonomy" id="412755"/>
    <lineage>
        <taxon>unclassified sequences</taxon>
        <taxon>metagenomes</taxon>
        <taxon>ecological metagenomes</taxon>
    </lineage>
</organism>
<protein>
    <recommendedName>
        <fullName evidence="11">Flagellar protein FliL</fullName>
    </recommendedName>
</protein>
<dbReference type="PANTHER" id="PTHR35091:SF2">
    <property type="entry name" value="FLAGELLAR PROTEIN FLIL"/>
    <property type="match status" value="1"/>
</dbReference>
<dbReference type="GO" id="GO:0009425">
    <property type="term" value="C:bacterial-type flagellum basal body"/>
    <property type="evidence" value="ECO:0007669"/>
    <property type="project" value="InterPro"/>
</dbReference>
<evidence type="ECO:0000256" key="6">
    <source>
        <dbReference type="ARBA" id="ARBA00022989"/>
    </source>
</evidence>
<feature type="region of interest" description="Disordered" evidence="8">
    <location>
        <begin position="1"/>
        <end position="61"/>
    </location>
</feature>
<name>X0WL06_9ZZZZ</name>
<dbReference type="PANTHER" id="PTHR35091">
    <property type="entry name" value="FLAGELLAR PROTEIN FLIL"/>
    <property type="match status" value="1"/>
</dbReference>
<feature type="transmembrane region" description="Helical" evidence="9">
    <location>
        <begin position="70"/>
        <end position="92"/>
    </location>
</feature>
<evidence type="ECO:0000256" key="2">
    <source>
        <dbReference type="ARBA" id="ARBA00022475"/>
    </source>
</evidence>
<gene>
    <name evidence="10" type="ORF">S01H1_39580</name>
</gene>
<proteinExistence type="predicted"/>
<keyword evidence="3" id="KW-0145">Chemotaxis</keyword>
<dbReference type="GO" id="GO:0005886">
    <property type="term" value="C:plasma membrane"/>
    <property type="evidence" value="ECO:0007669"/>
    <property type="project" value="UniProtKB-SubCell"/>
</dbReference>
<feature type="non-terminal residue" evidence="10">
    <location>
        <position position="1"/>
    </location>
</feature>
<dbReference type="GO" id="GO:0006935">
    <property type="term" value="P:chemotaxis"/>
    <property type="evidence" value="ECO:0007669"/>
    <property type="project" value="UniProtKB-KW"/>
</dbReference>
<evidence type="ECO:0000256" key="8">
    <source>
        <dbReference type="SAM" id="MobiDB-lite"/>
    </source>
</evidence>
<feature type="compositionally biased region" description="Basic and acidic residues" evidence="8">
    <location>
        <begin position="1"/>
        <end position="19"/>
    </location>
</feature>
<keyword evidence="5" id="KW-0283">Flagellar rotation</keyword>
<dbReference type="GO" id="GO:0071978">
    <property type="term" value="P:bacterial-type flagellum-dependent swarming motility"/>
    <property type="evidence" value="ECO:0007669"/>
    <property type="project" value="TreeGrafter"/>
</dbReference>
<evidence type="ECO:0000256" key="1">
    <source>
        <dbReference type="ARBA" id="ARBA00004162"/>
    </source>
</evidence>
<evidence type="ECO:0000256" key="4">
    <source>
        <dbReference type="ARBA" id="ARBA00022692"/>
    </source>
</evidence>
<evidence type="ECO:0000256" key="5">
    <source>
        <dbReference type="ARBA" id="ARBA00022779"/>
    </source>
</evidence>
<evidence type="ECO:0008006" key="11">
    <source>
        <dbReference type="Google" id="ProtNLM"/>
    </source>
</evidence>
<accession>X0WL06</accession>
<keyword evidence="4 9" id="KW-0812">Transmembrane</keyword>
<feature type="compositionally biased region" description="Acidic residues" evidence="8">
    <location>
        <begin position="27"/>
        <end position="36"/>
    </location>
</feature>
<comment type="subcellular location">
    <subcellularLocation>
        <location evidence="1">Cell membrane</location>
        <topology evidence="1">Single-pass membrane protein</topology>
    </subcellularLocation>
</comment>
<sequence>PEISESARGRPHEGMKRCTAEQTQMADEPEDTETEEKDAAKTEGEGADGEGGEEQAEGKKSKLRLSHKKLAMLAVPVLILLGAGGYFASGFLPSFGSDGSENGRKPKVYYNLPEMVVNLSSKDKHAQFLKLKVSLEAPDQKVLDALNPIMPRVLDMFQLYLRELRSNDLEGSAGIYRLKEELLRRINLEIHPHQISRVLFNEIIVQ</sequence>
<evidence type="ECO:0000313" key="10">
    <source>
        <dbReference type="EMBL" id="GAG13371.1"/>
    </source>
</evidence>
<dbReference type="AlphaFoldDB" id="X0WL06"/>
<keyword evidence="2" id="KW-1003">Cell membrane</keyword>